<evidence type="ECO:0000313" key="3">
    <source>
        <dbReference type="EMBL" id="KAJ7373656.1"/>
    </source>
</evidence>
<dbReference type="EMBL" id="MU826830">
    <property type="protein sequence ID" value="KAJ7373656.1"/>
    <property type="molecule type" value="Genomic_DNA"/>
</dbReference>
<reference evidence="3" key="1">
    <citation type="submission" date="2023-01" db="EMBL/GenBank/DDBJ databases">
        <title>Genome assembly of the deep-sea coral Lophelia pertusa.</title>
        <authorList>
            <person name="Herrera S."/>
            <person name="Cordes E."/>
        </authorList>
    </citation>
    <scope>NUCLEOTIDE SEQUENCE</scope>
    <source>
        <strain evidence="3">USNM1676648</strain>
        <tissue evidence="3">Polyp</tissue>
    </source>
</reference>
<evidence type="ECO:0000313" key="4">
    <source>
        <dbReference type="Proteomes" id="UP001163046"/>
    </source>
</evidence>
<feature type="compositionally biased region" description="Polar residues" evidence="1">
    <location>
        <begin position="17"/>
        <end position="37"/>
    </location>
</feature>
<evidence type="ECO:0000259" key="2">
    <source>
        <dbReference type="PROSITE" id="PS50234"/>
    </source>
</evidence>
<dbReference type="Gene3D" id="3.40.50.410">
    <property type="entry name" value="von Willebrand factor, type A domain"/>
    <property type="match status" value="1"/>
</dbReference>
<dbReference type="Proteomes" id="UP001163046">
    <property type="component" value="Unassembled WGS sequence"/>
</dbReference>
<proteinExistence type="predicted"/>
<comment type="caution">
    <text evidence="3">The sequence shown here is derived from an EMBL/GenBank/DDBJ whole genome shotgun (WGS) entry which is preliminary data.</text>
</comment>
<gene>
    <name evidence="3" type="ORF">OS493_011265</name>
</gene>
<keyword evidence="4" id="KW-1185">Reference proteome</keyword>
<accession>A0A9W9Z294</accession>
<dbReference type="SMART" id="SM00327">
    <property type="entry name" value="VWA"/>
    <property type="match status" value="1"/>
</dbReference>
<feature type="region of interest" description="Disordered" evidence="1">
    <location>
        <begin position="69"/>
        <end position="104"/>
    </location>
</feature>
<sequence length="490" mass="54659">MDQSVRERHFMDALESGTDSQDVSSTLHHNTSSINDNGTEEPHTSKRTASEAFRHISTSQDVPVIIIDADSDDEEVESTSTPKRSKRTEASTSGGQSDSEASNGEFDADIVFAMDYSSSLSEEELEMEIDFVIKLAESLNVTPGKSKAALVVYGDSAQTVIPFNSGDKNEKKFYVQPGELKTRALSRSKCRRMDLALTKAADNLSAIKPRNQNQHHLVVLITAGKQLTNEECEEENDLLLSASEALSSSSLVLETDFKELGLIVKRPQSLFPFSFFRELTPDKAEGIAFYIKKTIDIDAYAKEQLSSVMLSGIPTGSGLWEKISLCSDVLEGAWYLLYDDQKKPRKPQKPQKIKKLIRESIDNFHSTLVSKKEEGPRKSMVELFPSNAEDETKKTTSDCYKDVRAKLPQLNGEALLEKLSQESEVIYFHVGNSGFLKSLKNVINDHVQNVKIKETVHPFLQNVHWAAKSSGHALARVLSRKKRKVKLARL</sequence>
<dbReference type="PROSITE" id="PS50234">
    <property type="entry name" value="VWFA"/>
    <property type="match status" value="1"/>
</dbReference>
<dbReference type="AlphaFoldDB" id="A0A9W9Z294"/>
<dbReference type="SUPFAM" id="SSF53300">
    <property type="entry name" value="vWA-like"/>
    <property type="match status" value="1"/>
</dbReference>
<feature type="compositionally biased region" description="Basic and acidic residues" evidence="1">
    <location>
        <begin position="40"/>
        <end position="54"/>
    </location>
</feature>
<dbReference type="PANTHER" id="PTHR24020">
    <property type="entry name" value="COLLAGEN ALPHA"/>
    <property type="match status" value="1"/>
</dbReference>
<feature type="domain" description="VWFA" evidence="2">
    <location>
        <begin position="109"/>
        <end position="313"/>
    </location>
</feature>
<dbReference type="InterPro" id="IPR050525">
    <property type="entry name" value="ECM_Assembly_Org"/>
</dbReference>
<dbReference type="InterPro" id="IPR002035">
    <property type="entry name" value="VWF_A"/>
</dbReference>
<feature type="compositionally biased region" description="Polar residues" evidence="1">
    <location>
        <begin position="90"/>
        <end position="102"/>
    </location>
</feature>
<dbReference type="Pfam" id="PF00092">
    <property type="entry name" value="VWA"/>
    <property type="match status" value="1"/>
</dbReference>
<name>A0A9W9Z294_9CNID</name>
<evidence type="ECO:0000256" key="1">
    <source>
        <dbReference type="SAM" id="MobiDB-lite"/>
    </source>
</evidence>
<feature type="region of interest" description="Disordered" evidence="1">
    <location>
        <begin position="1"/>
        <end position="54"/>
    </location>
</feature>
<organism evidence="3 4">
    <name type="scientific">Desmophyllum pertusum</name>
    <dbReference type="NCBI Taxonomy" id="174260"/>
    <lineage>
        <taxon>Eukaryota</taxon>
        <taxon>Metazoa</taxon>
        <taxon>Cnidaria</taxon>
        <taxon>Anthozoa</taxon>
        <taxon>Hexacorallia</taxon>
        <taxon>Scleractinia</taxon>
        <taxon>Caryophylliina</taxon>
        <taxon>Caryophylliidae</taxon>
        <taxon>Desmophyllum</taxon>
    </lineage>
</organism>
<dbReference type="InterPro" id="IPR036465">
    <property type="entry name" value="vWFA_dom_sf"/>
</dbReference>
<protein>
    <recommendedName>
        <fullName evidence="2">VWFA domain-containing protein</fullName>
    </recommendedName>
</protein>
<feature type="compositionally biased region" description="Basic and acidic residues" evidence="1">
    <location>
        <begin position="1"/>
        <end position="12"/>
    </location>
</feature>